<comment type="subcellular location">
    <subcellularLocation>
        <location evidence="2">Cytoplasm</location>
    </subcellularLocation>
    <subcellularLocation>
        <location evidence="1">Endosome</location>
    </subcellularLocation>
</comment>
<accession>A0AAX4P789</accession>
<evidence type="ECO:0000313" key="7">
    <source>
        <dbReference type="EMBL" id="WZN61817.1"/>
    </source>
</evidence>
<evidence type="ECO:0000256" key="5">
    <source>
        <dbReference type="SAM" id="MobiDB-lite"/>
    </source>
</evidence>
<feature type="compositionally biased region" description="Low complexity" evidence="5">
    <location>
        <begin position="735"/>
        <end position="748"/>
    </location>
</feature>
<feature type="region of interest" description="Disordered" evidence="5">
    <location>
        <begin position="735"/>
        <end position="849"/>
    </location>
</feature>
<dbReference type="InterPro" id="IPR004328">
    <property type="entry name" value="BRO1_dom"/>
</dbReference>
<dbReference type="Gene3D" id="1.20.120.560">
    <property type="entry name" value="alix/aip1 in complex with the ypdl late domain"/>
    <property type="match status" value="1"/>
</dbReference>
<dbReference type="PANTHER" id="PTHR23030:SF30">
    <property type="entry name" value="TYROSINE-PROTEIN PHOSPHATASE NON-RECEPTOR TYPE 23"/>
    <property type="match status" value="1"/>
</dbReference>
<feature type="compositionally biased region" description="Basic and acidic residues" evidence="5">
    <location>
        <begin position="473"/>
        <end position="491"/>
    </location>
</feature>
<keyword evidence="3" id="KW-0963">Cytoplasm</keyword>
<dbReference type="Pfam" id="PF13949">
    <property type="entry name" value="ALIX_LYPXL_bnd"/>
    <property type="match status" value="1"/>
</dbReference>
<dbReference type="EMBL" id="CP151504">
    <property type="protein sequence ID" value="WZN61817.1"/>
    <property type="molecule type" value="Genomic_DNA"/>
</dbReference>
<evidence type="ECO:0000256" key="3">
    <source>
        <dbReference type="ARBA" id="ARBA00022490"/>
    </source>
</evidence>
<dbReference type="InterPro" id="IPR025304">
    <property type="entry name" value="ALIX_V_dom"/>
</dbReference>
<dbReference type="Gene3D" id="1.25.40.280">
    <property type="entry name" value="alix/aip1 like domains"/>
    <property type="match status" value="1"/>
</dbReference>
<name>A0AAX4P789_9CHLO</name>
<evidence type="ECO:0000256" key="2">
    <source>
        <dbReference type="ARBA" id="ARBA00004496"/>
    </source>
</evidence>
<feature type="domain" description="BRO1" evidence="6">
    <location>
        <begin position="7"/>
        <end position="408"/>
    </location>
</feature>
<reference evidence="7 8" key="1">
    <citation type="submission" date="2024-03" db="EMBL/GenBank/DDBJ databases">
        <title>Complete genome sequence of the green alga Chloropicon roscoffensis RCC1871.</title>
        <authorList>
            <person name="Lemieux C."/>
            <person name="Pombert J.-F."/>
            <person name="Otis C."/>
            <person name="Turmel M."/>
        </authorList>
    </citation>
    <scope>NUCLEOTIDE SEQUENCE [LARGE SCALE GENOMIC DNA]</scope>
    <source>
        <strain evidence="7 8">RCC1871</strain>
    </source>
</reference>
<evidence type="ECO:0000259" key="6">
    <source>
        <dbReference type="PROSITE" id="PS51180"/>
    </source>
</evidence>
<gene>
    <name evidence="7" type="ORF">HKI87_04g33520</name>
</gene>
<dbReference type="Gene3D" id="1.20.140.50">
    <property type="entry name" value="alix/aip1 like domains"/>
    <property type="match status" value="1"/>
</dbReference>
<dbReference type="PANTHER" id="PTHR23030">
    <property type="entry name" value="PCD6 INTERACTING PROTEIN-RELATED"/>
    <property type="match status" value="1"/>
</dbReference>
<dbReference type="SMART" id="SM01041">
    <property type="entry name" value="BRO1"/>
    <property type="match status" value="1"/>
</dbReference>
<evidence type="ECO:0000256" key="1">
    <source>
        <dbReference type="ARBA" id="ARBA00004177"/>
    </source>
</evidence>
<evidence type="ECO:0000313" key="8">
    <source>
        <dbReference type="Proteomes" id="UP001472866"/>
    </source>
</evidence>
<dbReference type="Proteomes" id="UP001472866">
    <property type="component" value="Chromosome 04"/>
</dbReference>
<feature type="compositionally biased region" description="Low complexity" evidence="5">
    <location>
        <begin position="755"/>
        <end position="783"/>
    </location>
</feature>
<dbReference type="Pfam" id="PF03097">
    <property type="entry name" value="BRO1"/>
    <property type="match status" value="1"/>
</dbReference>
<feature type="region of interest" description="Disordered" evidence="5">
    <location>
        <begin position="471"/>
        <end position="493"/>
    </location>
</feature>
<dbReference type="PROSITE" id="PS51180">
    <property type="entry name" value="BRO1"/>
    <property type="match status" value="1"/>
</dbReference>
<dbReference type="GO" id="GO:0043328">
    <property type="term" value="P:protein transport to vacuole involved in ubiquitin-dependent protein catabolic process via the multivesicular body sorting pathway"/>
    <property type="evidence" value="ECO:0007669"/>
    <property type="project" value="TreeGrafter"/>
</dbReference>
<feature type="compositionally biased region" description="Pro residues" evidence="5">
    <location>
        <begin position="787"/>
        <end position="796"/>
    </location>
</feature>
<protein>
    <submittedName>
        <fullName evidence="7">Vacuolar-sorting protein BRO1</fullName>
    </submittedName>
</protein>
<sequence length="849" mass="94203">MSTTRGGLLAITHKRSEPLSLAPVSAYCRNTFIDRGEKTVEDAIADLEDVERLRADIISNQHGPDKQAELLVKYYGTLSAMDLRFPVSKDPSHINDLSFVWWDAFKTSKKEKQQNVNFERCAILFNLAALHSQVGIDQDRTTSGGLLAACKKFQEAAGVFAHIKDHVAMRMDAPQPLDVSPDSSRMLEQLMLAQAQECVFEKAMNEKKSEGVCARLGKQCMLFYQEVVQIITGGPLGGHLEKSWLNHLRAKVLYFSAESELLMAEAEKKKDETNVGPQIARLRHADIKIKEAEKASKSANHFIAEATKTLSQVCDQRLRKAVKENETIYLESVPDYASIPQISEACMVKPTPPGDLAKVAADVFVGLVPDSSAKVVSKYTELVDALIKAEKAKLSGCQTENDQKMKELEVVGLLSALDAGSGDNLAHVLPETLRQKVAEVNSFGGVSHCFELAKELQGLRNVGTQMLNQAEQELEREASEDAAERERHGDKWAIPASATLTSTLTNSISDFRGKIQTARESDRSTLQQLEQPESPILLLETGTMVKKCPHLARPMVSVGAADPAAAAAALRAAATNLDGIQARGAQLEERLSETKFKDNILPQLMSSSDSEEKIFEEQLKKYEPLKASVAEICTAHTAAIANLVKAHSDFVSCYDLNEYRSQCTAYQTQISHALEVYKQIQSNFEKGVSFYTSLQDAIEGLKMQCGDFCLTRKMQRDDYSRQLAYAGHQQQQQQQYQQAAQQYQQQYQQPPPPQQQHQQQHYPPQQQYQQPPQHQGYPPAAAGYTQPPQPQHPGYPPVLNQQMPPPQQAYPQQQHYGLGQATAQMGQMHVSPAQYPPQQTYPPPPPPQG</sequence>
<dbReference type="AlphaFoldDB" id="A0AAX4P789"/>
<dbReference type="GO" id="GO:0005768">
    <property type="term" value="C:endosome"/>
    <property type="evidence" value="ECO:0007669"/>
    <property type="project" value="UniProtKB-SubCell"/>
</dbReference>
<keyword evidence="4" id="KW-0967">Endosome</keyword>
<evidence type="ECO:0000256" key="4">
    <source>
        <dbReference type="ARBA" id="ARBA00022753"/>
    </source>
</evidence>
<organism evidence="7 8">
    <name type="scientific">Chloropicon roscoffensis</name>
    <dbReference type="NCBI Taxonomy" id="1461544"/>
    <lineage>
        <taxon>Eukaryota</taxon>
        <taxon>Viridiplantae</taxon>
        <taxon>Chlorophyta</taxon>
        <taxon>Chloropicophyceae</taxon>
        <taxon>Chloropicales</taxon>
        <taxon>Chloropicaceae</taxon>
        <taxon>Chloropicon</taxon>
    </lineage>
</organism>
<keyword evidence="8" id="KW-1185">Reference proteome</keyword>
<proteinExistence type="predicted"/>
<feature type="compositionally biased region" description="Pro residues" evidence="5">
    <location>
        <begin position="839"/>
        <end position="849"/>
    </location>
</feature>
<dbReference type="InterPro" id="IPR038499">
    <property type="entry name" value="BRO1_sf"/>
</dbReference>